<comment type="subcellular location">
    <subcellularLocation>
        <location evidence="1">Membrane</location>
        <topology evidence="1">Multi-pass membrane protein</topology>
    </subcellularLocation>
</comment>
<evidence type="ECO:0000256" key="2">
    <source>
        <dbReference type="ARBA" id="ARBA00022692"/>
    </source>
</evidence>
<keyword evidence="2 6" id="KW-0812">Transmembrane</keyword>
<name>A0A9P8YD79_9PEZI</name>
<evidence type="ECO:0000313" key="8">
    <source>
        <dbReference type="EMBL" id="KAH7035889.1"/>
    </source>
</evidence>
<organism evidence="8 9">
    <name type="scientific">Microdochium trichocladiopsis</name>
    <dbReference type="NCBI Taxonomy" id="1682393"/>
    <lineage>
        <taxon>Eukaryota</taxon>
        <taxon>Fungi</taxon>
        <taxon>Dikarya</taxon>
        <taxon>Ascomycota</taxon>
        <taxon>Pezizomycotina</taxon>
        <taxon>Sordariomycetes</taxon>
        <taxon>Xylariomycetidae</taxon>
        <taxon>Xylariales</taxon>
        <taxon>Microdochiaceae</taxon>
        <taxon>Microdochium</taxon>
    </lineage>
</organism>
<evidence type="ECO:0000313" key="9">
    <source>
        <dbReference type="Proteomes" id="UP000756346"/>
    </source>
</evidence>
<dbReference type="AlphaFoldDB" id="A0A9P8YD79"/>
<dbReference type="GeneID" id="70182937"/>
<evidence type="ECO:0000256" key="6">
    <source>
        <dbReference type="SAM" id="Phobius"/>
    </source>
</evidence>
<feature type="region of interest" description="Disordered" evidence="5">
    <location>
        <begin position="398"/>
        <end position="437"/>
    </location>
</feature>
<dbReference type="InterPro" id="IPR037185">
    <property type="entry name" value="EmrE-like"/>
</dbReference>
<reference evidence="8" key="1">
    <citation type="journal article" date="2021" name="Nat. Commun.">
        <title>Genetic determinants of endophytism in the Arabidopsis root mycobiome.</title>
        <authorList>
            <person name="Mesny F."/>
            <person name="Miyauchi S."/>
            <person name="Thiergart T."/>
            <person name="Pickel B."/>
            <person name="Atanasova L."/>
            <person name="Karlsson M."/>
            <person name="Huettel B."/>
            <person name="Barry K.W."/>
            <person name="Haridas S."/>
            <person name="Chen C."/>
            <person name="Bauer D."/>
            <person name="Andreopoulos W."/>
            <person name="Pangilinan J."/>
            <person name="LaButti K."/>
            <person name="Riley R."/>
            <person name="Lipzen A."/>
            <person name="Clum A."/>
            <person name="Drula E."/>
            <person name="Henrissat B."/>
            <person name="Kohler A."/>
            <person name="Grigoriev I.V."/>
            <person name="Martin F.M."/>
            <person name="Hacquard S."/>
        </authorList>
    </citation>
    <scope>NUCLEOTIDE SEQUENCE</scope>
    <source>
        <strain evidence="8">MPI-CAGE-CH-0230</strain>
    </source>
</reference>
<keyword evidence="9" id="KW-1185">Reference proteome</keyword>
<keyword evidence="4 6" id="KW-0472">Membrane</keyword>
<comment type="caution">
    <text evidence="8">The sequence shown here is derived from an EMBL/GenBank/DDBJ whole genome shotgun (WGS) entry which is preliminary data.</text>
</comment>
<protein>
    <recommendedName>
        <fullName evidence="7">EamA domain-containing protein</fullName>
    </recommendedName>
</protein>
<feature type="transmembrane region" description="Helical" evidence="6">
    <location>
        <begin position="283"/>
        <end position="301"/>
    </location>
</feature>
<dbReference type="Pfam" id="PF00892">
    <property type="entry name" value="EamA"/>
    <property type="match status" value="2"/>
</dbReference>
<feature type="transmembrane region" description="Helical" evidence="6">
    <location>
        <begin position="345"/>
        <end position="364"/>
    </location>
</feature>
<dbReference type="GO" id="GO:0016020">
    <property type="term" value="C:membrane"/>
    <property type="evidence" value="ECO:0007669"/>
    <property type="project" value="UniProtKB-SubCell"/>
</dbReference>
<evidence type="ECO:0000256" key="5">
    <source>
        <dbReference type="SAM" id="MobiDB-lite"/>
    </source>
</evidence>
<dbReference type="PANTHER" id="PTHR22911:SF6">
    <property type="entry name" value="SOLUTE CARRIER FAMILY 35 MEMBER G1"/>
    <property type="match status" value="1"/>
</dbReference>
<feature type="transmembrane region" description="Helical" evidence="6">
    <location>
        <begin position="313"/>
        <end position="333"/>
    </location>
</feature>
<evidence type="ECO:0000256" key="3">
    <source>
        <dbReference type="ARBA" id="ARBA00022989"/>
    </source>
</evidence>
<feature type="transmembrane region" description="Helical" evidence="6">
    <location>
        <begin position="154"/>
        <end position="173"/>
    </location>
</feature>
<proteinExistence type="predicted"/>
<dbReference type="PANTHER" id="PTHR22911">
    <property type="entry name" value="ACYL-MALONYL CONDENSING ENZYME-RELATED"/>
    <property type="match status" value="1"/>
</dbReference>
<sequence length="437" mass="46633">MTSYGSAPSPAQQSLQHNTASTAISAPEHGQNESGSSGDASGRRWKERLKSFYDRNFGLFLVFVAQSFGSVMSTAAKLLTSADAKNQLSALQIIFVRMLVTAILGSGYMWYKQVPDFPLGPKGCRRLLVLRGCAGFTGLFGLYYSLAVLEISDAVVITFLVPTFTALVCFVWLREPYTAKEAAAGFVALTGVLLVARPPFIFGKKITKPITLAIFSPSDTTVGAFDAASLTMYYSTSTYAVAPQPSPAERSVAVLVAILGTFCAALAYATIRVIGKRAHSLVSVNYFAVVATLGSALVILVHPDLHFVLPRGVLQWTLLTIIGVAGFLLQFLLTEGLQREKGGRATNLTYVQLVFTLIVERVIWGTTPPPISLAGSALIIGAAIWISLQKNGSGAAAKSANVKTNGTTQEAGQPDDGSVVVDEETALLGPREEEIRR</sequence>
<feature type="transmembrane region" description="Helical" evidence="6">
    <location>
        <begin position="128"/>
        <end position="148"/>
    </location>
</feature>
<feature type="compositionally biased region" description="Polar residues" evidence="5">
    <location>
        <begin position="401"/>
        <end position="411"/>
    </location>
</feature>
<dbReference type="OrthoDB" id="306876at2759"/>
<dbReference type="RefSeq" id="XP_046015982.1">
    <property type="nucleotide sequence ID" value="XM_046153391.1"/>
</dbReference>
<gene>
    <name evidence="8" type="ORF">B0I36DRAFT_319307</name>
</gene>
<feature type="transmembrane region" description="Helical" evidence="6">
    <location>
        <begin position="182"/>
        <end position="202"/>
    </location>
</feature>
<feature type="region of interest" description="Disordered" evidence="5">
    <location>
        <begin position="1"/>
        <end position="42"/>
    </location>
</feature>
<keyword evidence="3 6" id="KW-1133">Transmembrane helix</keyword>
<dbReference type="InterPro" id="IPR000620">
    <property type="entry name" value="EamA_dom"/>
</dbReference>
<feature type="transmembrane region" description="Helical" evidence="6">
    <location>
        <begin position="252"/>
        <end position="271"/>
    </location>
</feature>
<feature type="compositionally biased region" description="Polar residues" evidence="5">
    <location>
        <begin position="1"/>
        <end position="24"/>
    </location>
</feature>
<accession>A0A9P8YD79</accession>
<evidence type="ECO:0000256" key="4">
    <source>
        <dbReference type="ARBA" id="ARBA00023136"/>
    </source>
</evidence>
<dbReference type="Proteomes" id="UP000756346">
    <property type="component" value="Unassembled WGS sequence"/>
</dbReference>
<evidence type="ECO:0000259" key="7">
    <source>
        <dbReference type="Pfam" id="PF00892"/>
    </source>
</evidence>
<dbReference type="SUPFAM" id="SSF103481">
    <property type="entry name" value="Multidrug resistance efflux transporter EmrE"/>
    <property type="match status" value="2"/>
</dbReference>
<dbReference type="EMBL" id="JAGTJQ010000003">
    <property type="protein sequence ID" value="KAH7035889.1"/>
    <property type="molecule type" value="Genomic_DNA"/>
</dbReference>
<feature type="domain" description="EamA" evidence="7">
    <location>
        <begin position="58"/>
        <end position="196"/>
    </location>
</feature>
<feature type="domain" description="EamA" evidence="7">
    <location>
        <begin position="257"/>
        <end position="387"/>
    </location>
</feature>
<feature type="transmembrane region" description="Helical" evidence="6">
    <location>
        <begin position="370"/>
        <end position="388"/>
    </location>
</feature>
<evidence type="ECO:0000256" key="1">
    <source>
        <dbReference type="ARBA" id="ARBA00004141"/>
    </source>
</evidence>
<feature type="transmembrane region" description="Helical" evidence="6">
    <location>
        <begin position="88"/>
        <end position="108"/>
    </location>
</feature>
<feature type="transmembrane region" description="Helical" evidence="6">
    <location>
        <begin position="57"/>
        <end position="76"/>
    </location>
</feature>